<evidence type="ECO:0000313" key="8">
    <source>
        <dbReference type="Proteomes" id="UP001207918"/>
    </source>
</evidence>
<organism evidence="7 8">
    <name type="scientific">Fodinibius salsisoli</name>
    <dbReference type="NCBI Taxonomy" id="2820877"/>
    <lineage>
        <taxon>Bacteria</taxon>
        <taxon>Pseudomonadati</taxon>
        <taxon>Balneolota</taxon>
        <taxon>Balneolia</taxon>
        <taxon>Balneolales</taxon>
        <taxon>Balneolaceae</taxon>
        <taxon>Fodinibius</taxon>
    </lineage>
</organism>
<gene>
    <name evidence="7" type="ORF">J6I44_01830</name>
</gene>
<dbReference type="InterPro" id="IPR015421">
    <property type="entry name" value="PyrdxlP-dep_Trfase_major"/>
</dbReference>
<reference evidence="7 8" key="1">
    <citation type="submission" date="2021-03" db="EMBL/GenBank/DDBJ databases">
        <title>Aliifodinibius sp. nov., a new bacterium isolated from saline soil.</title>
        <authorList>
            <person name="Galisteo C."/>
            <person name="De La Haba R."/>
            <person name="Sanchez-Porro C."/>
            <person name="Ventosa A."/>
        </authorList>
    </citation>
    <scope>NUCLEOTIDE SEQUENCE [LARGE SCALE GENOMIC DNA]</scope>
    <source>
        <strain evidence="7 8">1BSP15-2V2</strain>
    </source>
</reference>
<sequence length="490" mass="55817">MIPLKELITIDKTANTAVYLQISNAVIHHIRNGRLRKGVKLPGSRKLAKSLNIHRNTLLAAYDELEAQGWIEIVPRKGTFVARNLPDLQPRGHGHKPTTETYPEETAFAIDEEQLIRFPVSNSKQPNPKLVIDDGFPDIREAPMEEFTRELRSLSRRKVYRKYYQYQDAKGIAYLREVLAAHLNDTRGLPISADNIIITTGASMGIYLAARLLLRPGDNVIVSDPCFWGATHILQQTNAHINRVPVDSSGMDIDAVEQLCEEKEIRLLYVIPHHQHPTTVTLPPHRRIRLLELAAKYKFAIIEDDYDYSFHYASAPVLPMASLDQHGNVIYIGTLSKTLVPSIRIGFIVAPQNLTEAVSHLRRSVDWQGDSMKERAVARLYDNGTMERHIKKMVRLYRKRRDHFCGFLQEKVGDRVLFKKPDGGMSVWATFKNTDLAIVEKNARHKGLKINNCRMYNKESTYQSIRLGFASLNIEEQKQAVDILSTAVQE</sequence>
<evidence type="ECO:0000256" key="3">
    <source>
        <dbReference type="ARBA" id="ARBA00023015"/>
    </source>
</evidence>
<keyword evidence="5" id="KW-0804">Transcription</keyword>
<evidence type="ECO:0000256" key="1">
    <source>
        <dbReference type="ARBA" id="ARBA00005384"/>
    </source>
</evidence>
<dbReference type="Gene3D" id="3.40.640.10">
    <property type="entry name" value="Type I PLP-dependent aspartate aminotransferase-like (Major domain)"/>
    <property type="match status" value="1"/>
</dbReference>
<dbReference type="Proteomes" id="UP001207918">
    <property type="component" value="Unassembled WGS sequence"/>
</dbReference>
<dbReference type="InterPro" id="IPR000524">
    <property type="entry name" value="Tscrpt_reg_HTH_GntR"/>
</dbReference>
<accession>A0ABT3PI16</accession>
<dbReference type="PRINTS" id="PR00035">
    <property type="entry name" value="HTHGNTR"/>
</dbReference>
<keyword evidence="2" id="KW-0663">Pyridoxal phosphate</keyword>
<dbReference type="PROSITE" id="PS50949">
    <property type="entry name" value="HTH_GNTR"/>
    <property type="match status" value="1"/>
</dbReference>
<dbReference type="InterPro" id="IPR051446">
    <property type="entry name" value="HTH_trans_reg/aminotransferase"/>
</dbReference>
<dbReference type="PANTHER" id="PTHR46577:SF2">
    <property type="entry name" value="TRANSCRIPTIONAL REGULATORY PROTEIN"/>
    <property type="match status" value="1"/>
</dbReference>
<dbReference type="CDD" id="cd07377">
    <property type="entry name" value="WHTH_GntR"/>
    <property type="match status" value="1"/>
</dbReference>
<keyword evidence="7" id="KW-0032">Aminotransferase</keyword>
<dbReference type="Gene3D" id="1.10.10.10">
    <property type="entry name" value="Winged helix-like DNA-binding domain superfamily/Winged helix DNA-binding domain"/>
    <property type="match status" value="1"/>
</dbReference>
<comment type="caution">
    <text evidence="7">The sequence shown here is derived from an EMBL/GenBank/DDBJ whole genome shotgun (WGS) entry which is preliminary data.</text>
</comment>
<evidence type="ECO:0000256" key="2">
    <source>
        <dbReference type="ARBA" id="ARBA00022898"/>
    </source>
</evidence>
<dbReference type="CDD" id="cd00609">
    <property type="entry name" value="AAT_like"/>
    <property type="match status" value="1"/>
</dbReference>
<dbReference type="Pfam" id="PF00392">
    <property type="entry name" value="GntR"/>
    <property type="match status" value="1"/>
</dbReference>
<protein>
    <submittedName>
        <fullName evidence="7">PLP-dependent aminotransferase family protein</fullName>
    </submittedName>
</protein>
<evidence type="ECO:0000259" key="6">
    <source>
        <dbReference type="PROSITE" id="PS50949"/>
    </source>
</evidence>
<dbReference type="InterPro" id="IPR036390">
    <property type="entry name" value="WH_DNA-bd_sf"/>
</dbReference>
<name>A0ABT3PI16_9BACT</name>
<dbReference type="SMART" id="SM00345">
    <property type="entry name" value="HTH_GNTR"/>
    <property type="match status" value="1"/>
</dbReference>
<comment type="similarity">
    <text evidence="1">In the C-terminal section; belongs to the class-I pyridoxal-phosphate-dependent aminotransferase family.</text>
</comment>
<dbReference type="RefSeq" id="WP_265764235.1">
    <property type="nucleotide sequence ID" value="NZ_JAGGJA010000001.1"/>
</dbReference>
<feature type="domain" description="HTH gntR-type" evidence="6">
    <location>
        <begin position="16"/>
        <end position="84"/>
    </location>
</feature>
<dbReference type="SUPFAM" id="SSF46785">
    <property type="entry name" value="Winged helix' DNA-binding domain"/>
    <property type="match status" value="1"/>
</dbReference>
<dbReference type="PANTHER" id="PTHR46577">
    <property type="entry name" value="HTH-TYPE TRANSCRIPTIONAL REGULATORY PROTEIN GABR"/>
    <property type="match status" value="1"/>
</dbReference>
<dbReference type="InterPro" id="IPR036388">
    <property type="entry name" value="WH-like_DNA-bd_sf"/>
</dbReference>
<dbReference type="InterPro" id="IPR015424">
    <property type="entry name" value="PyrdxlP-dep_Trfase"/>
</dbReference>
<proteinExistence type="inferred from homology"/>
<keyword evidence="7" id="KW-0808">Transferase</keyword>
<dbReference type="InterPro" id="IPR004839">
    <property type="entry name" value="Aminotransferase_I/II_large"/>
</dbReference>
<keyword evidence="3" id="KW-0805">Transcription regulation</keyword>
<evidence type="ECO:0000256" key="5">
    <source>
        <dbReference type="ARBA" id="ARBA00023163"/>
    </source>
</evidence>
<evidence type="ECO:0000256" key="4">
    <source>
        <dbReference type="ARBA" id="ARBA00023125"/>
    </source>
</evidence>
<dbReference type="Pfam" id="PF00155">
    <property type="entry name" value="Aminotran_1_2"/>
    <property type="match status" value="1"/>
</dbReference>
<dbReference type="SUPFAM" id="SSF53383">
    <property type="entry name" value="PLP-dependent transferases"/>
    <property type="match status" value="1"/>
</dbReference>
<dbReference type="EMBL" id="JAGGJA010000001">
    <property type="protein sequence ID" value="MCW9705571.1"/>
    <property type="molecule type" value="Genomic_DNA"/>
</dbReference>
<keyword evidence="8" id="KW-1185">Reference proteome</keyword>
<keyword evidence="4" id="KW-0238">DNA-binding</keyword>
<evidence type="ECO:0000313" key="7">
    <source>
        <dbReference type="EMBL" id="MCW9705571.1"/>
    </source>
</evidence>
<dbReference type="GO" id="GO:0008483">
    <property type="term" value="F:transaminase activity"/>
    <property type="evidence" value="ECO:0007669"/>
    <property type="project" value="UniProtKB-KW"/>
</dbReference>